<organism evidence="3 4">
    <name type="scientific">Ancylostoma duodenale</name>
    <dbReference type="NCBI Taxonomy" id="51022"/>
    <lineage>
        <taxon>Eukaryota</taxon>
        <taxon>Metazoa</taxon>
        <taxon>Ecdysozoa</taxon>
        <taxon>Nematoda</taxon>
        <taxon>Chromadorea</taxon>
        <taxon>Rhabditida</taxon>
        <taxon>Rhabditina</taxon>
        <taxon>Rhabditomorpha</taxon>
        <taxon>Strongyloidea</taxon>
        <taxon>Ancylostomatidae</taxon>
        <taxon>Ancylostomatinae</taxon>
        <taxon>Ancylostoma</taxon>
    </lineage>
</organism>
<feature type="transmembrane region" description="Helical" evidence="1">
    <location>
        <begin position="51"/>
        <end position="71"/>
    </location>
</feature>
<proteinExistence type="predicted"/>
<dbReference type="Pfam" id="PF10328">
    <property type="entry name" value="7TM_GPCR_Srx"/>
    <property type="match status" value="1"/>
</dbReference>
<dbReference type="InterPro" id="IPR019430">
    <property type="entry name" value="7TM_GPCR_serpentine_rcpt_Srx"/>
</dbReference>
<keyword evidence="1" id="KW-1133">Transmembrane helix</keyword>
<gene>
    <name evidence="3" type="ORF">ANCDUO_09593</name>
</gene>
<dbReference type="Proteomes" id="UP000054047">
    <property type="component" value="Unassembled WGS sequence"/>
</dbReference>
<keyword evidence="1" id="KW-0812">Transmembrane</keyword>
<evidence type="ECO:0000256" key="1">
    <source>
        <dbReference type="SAM" id="Phobius"/>
    </source>
</evidence>
<name>A0A0C2GG91_9BILA</name>
<evidence type="ECO:0000313" key="4">
    <source>
        <dbReference type="Proteomes" id="UP000054047"/>
    </source>
</evidence>
<feature type="transmembrane region" description="Helical" evidence="1">
    <location>
        <begin position="12"/>
        <end position="39"/>
    </location>
</feature>
<dbReference type="AlphaFoldDB" id="A0A0C2GG91"/>
<evidence type="ECO:0000259" key="2">
    <source>
        <dbReference type="Pfam" id="PF10328"/>
    </source>
</evidence>
<keyword evidence="4" id="KW-1185">Reference proteome</keyword>
<reference evidence="3 4" key="1">
    <citation type="submission" date="2013-12" db="EMBL/GenBank/DDBJ databases">
        <title>Draft genome of the parsitic nematode Ancylostoma duodenale.</title>
        <authorList>
            <person name="Mitreva M."/>
        </authorList>
    </citation>
    <scope>NUCLEOTIDE SEQUENCE [LARGE SCALE GENOMIC DNA]</scope>
    <source>
        <strain evidence="3 4">Zhejiang</strain>
    </source>
</reference>
<evidence type="ECO:0000313" key="3">
    <source>
        <dbReference type="EMBL" id="KIH60165.1"/>
    </source>
</evidence>
<protein>
    <recommendedName>
        <fullName evidence="2">7TM GPCR serpentine receptor class x (Srx) domain-containing protein</fullName>
    </recommendedName>
</protein>
<accession>A0A0C2GG91</accession>
<feature type="domain" description="7TM GPCR serpentine receptor class x (Srx)" evidence="2">
    <location>
        <begin position="21"/>
        <end position="76"/>
    </location>
</feature>
<sequence length="76" mass="7974">MNLSITSSGEEFHITAGVIMILVSGIGCVVNLAVIALIFKTPSLNNAFGHIWSSHLLGGFGVLLINVLWAAPVTIL</sequence>
<keyword evidence="1" id="KW-0472">Membrane</keyword>
<dbReference type="EMBL" id="KN731228">
    <property type="protein sequence ID" value="KIH60165.1"/>
    <property type="molecule type" value="Genomic_DNA"/>
</dbReference>